<gene>
    <name evidence="12" type="primary">mdlB</name>
    <name evidence="12" type="ordered locus">COPRO5265_1106</name>
</gene>
<dbReference type="InterPro" id="IPR003439">
    <property type="entry name" value="ABC_transporter-like_ATP-bd"/>
</dbReference>
<dbReference type="InterPro" id="IPR017871">
    <property type="entry name" value="ABC_transporter-like_CS"/>
</dbReference>
<feature type="domain" description="ABC transporter" evidence="10">
    <location>
        <begin position="325"/>
        <end position="560"/>
    </location>
</feature>
<feature type="transmembrane region" description="Helical" evidence="9">
    <location>
        <begin position="269"/>
        <end position="290"/>
    </location>
</feature>
<keyword evidence="8 9" id="KW-0472">Membrane</keyword>
<evidence type="ECO:0000256" key="8">
    <source>
        <dbReference type="ARBA" id="ARBA00023136"/>
    </source>
</evidence>
<dbReference type="AlphaFoldDB" id="B5Y9G9"/>
<feature type="transmembrane region" description="Helical" evidence="9">
    <location>
        <begin position="125"/>
        <end position="144"/>
    </location>
</feature>
<sequence length="569" mass="64495">MRFVKEHVWFYVIALGLLIGVDAVQVYLPLILGDFVNAVTALESNVARYAYIYLALVVCMTLMRYAYRYILQRMALVFDYDLRKKTFSELLKVPNEFLYDYDIGDLMSRLTNDLHAIRQFMQMGLISLIDVLVLGVSTIVMMLLLDRMLFWYAVVPLIGVTIFTIFFSRYIFVFFKKIQDTFGSLTERVQEFLTNIRVLRAFGKGHKAIGIFESVNADYYKYYLREVRLDALFGPITGLFAGISTLLVIWVGIRELQTGRLELGTLVSYVNYIGLLLWPMMAIGFGLSNLQRANASMKRIEDIILAPKEVPCFEPCHHVDKFEKLEVKNLHFSYGDRKVLENVHLEVNAGELIGIAGPIGSGKSTLTKLLIRVLEPPENTVFVNGVDVRHIPLKELRSLVTYVPQSIYLFSMTVRDNLKFGNPLATDEQIWEALEVACLAEDIRLLPQGLDTLIGERGLTLSGGQKQRMAIARALLADRPVLMLDDAFSALDTVTEEQLVKNLVDYARLNNKSVILVSHRISALLPTDRVYVLISGSTKEFGPPAELIKQQGYLAHLYRIQVLEGLVHG</sequence>
<dbReference type="Gene3D" id="3.40.50.300">
    <property type="entry name" value="P-loop containing nucleotide triphosphate hydrolases"/>
    <property type="match status" value="1"/>
</dbReference>
<keyword evidence="7 9" id="KW-1133">Transmembrane helix</keyword>
<feature type="domain" description="ABC transmembrane type-1" evidence="11">
    <location>
        <begin position="12"/>
        <end position="292"/>
    </location>
</feature>
<dbReference type="Gene3D" id="1.20.1560.10">
    <property type="entry name" value="ABC transporter type 1, transmembrane domain"/>
    <property type="match status" value="1"/>
</dbReference>
<evidence type="ECO:0000256" key="6">
    <source>
        <dbReference type="ARBA" id="ARBA00022840"/>
    </source>
</evidence>
<evidence type="ECO:0000256" key="9">
    <source>
        <dbReference type="SAM" id="Phobius"/>
    </source>
</evidence>
<evidence type="ECO:0000256" key="5">
    <source>
        <dbReference type="ARBA" id="ARBA00022741"/>
    </source>
</evidence>
<dbReference type="GO" id="GO:0015421">
    <property type="term" value="F:ABC-type oligopeptide transporter activity"/>
    <property type="evidence" value="ECO:0007669"/>
    <property type="project" value="TreeGrafter"/>
</dbReference>
<feature type="transmembrane region" description="Helical" evidence="9">
    <location>
        <begin position="7"/>
        <end position="28"/>
    </location>
</feature>
<feature type="transmembrane region" description="Helical" evidence="9">
    <location>
        <begin position="150"/>
        <end position="172"/>
    </location>
</feature>
<evidence type="ECO:0000259" key="10">
    <source>
        <dbReference type="PROSITE" id="PS50893"/>
    </source>
</evidence>
<dbReference type="eggNOG" id="COG1132">
    <property type="taxonomic scope" value="Bacteria"/>
</dbReference>
<evidence type="ECO:0000256" key="2">
    <source>
        <dbReference type="ARBA" id="ARBA00022448"/>
    </source>
</evidence>
<keyword evidence="13" id="KW-1185">Reference proteome</keyword>
<evidence type="ECO:0000313" key="13">
    <source>
        <dbReference type="Proteomes" id="UP000001732"/>
    </source>
</evidence>
<dbReference type="SUPFAM" id="SSF52540">
    <property type="entry name" value="P-loop containing nucleoside triphosphate hydrolases"/>
    <property type="match status" value="1"/>
</dbReference>
<dbReference type="Pfam" id="PF00664">
    <property type="entry name" value="ABC_membrane"/>
    <property type="match status" value="1"/>
</dbReference>
<protein>
    <submittedName>
        <fullName evidence="12">ABC-type multidrug/protein/lipid transport system, ATPase component</fullName>
    </submittedName>
</protein>
<dbReference type="PROSITE" id="PS50893">
    <property type="entry name" value="ABC_TRANSPORTER_2"/>
    <property type="match status" value="1"/>
</dbReference>
<evidence type="ECO:0000256" key="4">
    <source>
        <dbReference type="ARBA" id="ARBA00022692"/>
    </source>
</evidence>
<dbReference type="KEGG" id="cpo:COPRO5265_1106"/>
<dbReference type="InterPro" id="IPR036640">
    <property type="entry name" value="ABC1_TM_sf"/>
</dbReference>
<dbReference type="Pfam" id="PF00005">
    <property type="entry name" value="ABC_tran"/>
    <property type="match status" value="1"/>
</dbReference>
<evidence type="ECO:0000256" key="3">
    <source>
        <dbReference type="ARBA" id="ARBA00022475"/>
    </source>
</evidence>
<evidence type="ECO:0000256" key="7">
    <source>
        <dbReference type="ARBA" id="ARBA00022989"/>
    </source>
</evidence>
<dbReference type="EMBL" id="CP001145">
    <property type="protein sequence ID" value="ACI16856.1"/>
    <property type="molecule type" value="Genomic_DNA"/>
</dbReference>
<keyword evidence="4 9" id="KW-0812">Transmembrane</keyword>
<evidence type="ECO:0000256" key="1">
    <source>
        <dbReference type="ARBA" id="ARBA00004651"/>
    </source>
</evidence>
<reference evidence="12 13" key="2">
    <citation type="journal article" date="2014" name="Genome Announc.">
        <title>Complete Genome Sequence of Coprothermobacter proteolyticus DSM 5265.</title>
        <authorList>
            <person name="Alexiev A."/>
            <person name="Coil D.A."/>
            <person name="Badger J.H."/>
            <person name="Enticknap J."/>
            <person name="Ward N."/>
            <person name="Robb F.T."/>
            <person name="Eisen J.A."/>
        </authorList>
    </citation>
    <scope>NUCLEOTIDE SEQUENCE [LARGE SCALE GENOMIC DNA]</scope>
    <source>
        <strain evidence="13">ATCC 35245 / DSM 5265 / OCM 4 / BT</strain>
    </source>
</reference>
<dbReference type="PANTHER" id="PTHR43394">
    <property type="entry name" value="ATP-DEPENDENT PERMEASE MDL1, MITOCHONDRIAL"/>
    <property type="match status" value="1"/>
</dbReference>
<dbReference type="GO" id="GO:0005886">
    <property type="term" value="C:plasma membrane"/>
    <property type="evidence" value="ECO:0007669"/>
    <property type="project" value="UniProtKB-SubCell"/>
</dbReference>
<dbReference type="Proteomes" id="UP000001732">
    <property type="component" value="Chromosome"/>
</dbReference>
<evidence type="ECO:0000313" key="12">
    <source>
        <dbReference type="EMBL" id="ACI16856.1"/>
    </source>
</evidence>
<keyword evidence="5" id="KW-0547">Nucleotide-binding</keyword>
<dbReference type="InterPro" id="IPR011527">
    <property type="entry name" value="ABC1_TM_dom"/>
</dbReference>
<dbReference type="PROSITE" id="PS50929">
    <property type="entry name" value="ABC_TM1F"/>
    <property type="match status" value="1"/>
</dbReference>
<comment type="subcellular location">
    <subcellularLocation>
        <location evidence="1">Cell membrane</location>
        <topology evidence="1">Multi-pass membrane protein</topology>
    </subcellularLocation>
</comment>
<dbReference type="GO" id="GO:0016887">
    <property type="term" value="F:ATP hydrolysis activity"/>
    <property type="evidence" value="ECO:0007669"/>
    <property type="project" value="InterPro"/>
</dbReference>
<keyword evidence="6" id="KW-0067">ATP-binding</keyword>
<dbReference type="InterPro" id="IPR039421">
    <property type="entry name" value="Type_1_exporter"/>
</dbReference>
<dbReference type="InterPro" id="IPR003593">
    <property type="entry name" value="AAA+_ATPase"/>
</dbReference>
<dbReference type="PROSITE" id="PS00211">
    <property type="entry name" value="ABC_TRANSPORTER_1"/>
    <property type="match status" value="1"/>
</dbReference>
<dbReference type="GO" id="GO:0005524">
    <property type="term" value="F:ATP binding"/>
    <property type="evidence" value="ECO:0007669"/>
    <property type="project" value="UniProtKB-KW"/>
</dbReference>
<dbReference type="FunFam" id="3.40.50.300:FF:000854">
    <property type="entry name" value="Multidrug ABC transporter ATP-binding protein"/>
    <property type="match status" value="1"/>
</dbReference>
<evidence type="ECO:0000259" key="11">
    <source>
        <dbReference type="PROSITE" id="PS50929"/>
    </source>
</evidence>
<proteinExistence type="predicted"/>
<keyword evidence="2" id="KW-0813">Transport</keyword>
<dbReference type="InterPro" id="IPR027417">
    <property type="entry name" value="P-loop_NTPase"/>
</dbReference>
<name>B5Y9G9_COPPD</name>
<organism evidence="12 13">
    <name type="scientific">Coprothermobacter proteolyticus (strain ATCC 35245 / DSM 5265 / OCM 4 / BT)</name>
    <dbReference type="NCBI Taxonomy" id="309798"/>
    <lineage>
        <taxon>Bacteria</taxon>
        <taxon>Pseudomonadati</taxon>
        <taxon>Coprothermobacterota</taxon>
        <taxon>Coprothermobacteria</taxon>
        <taxon>Coprothermobacterales</taxon>
        <taxon>Coprothermobacteraceae</taxon>
        <taxon>Coprothermobacter</taxon>
    </lineage>
</organism>
<dbReference type="PANTHER" id="PTHR43394:SF1">
    <property type="entry name" value="ATP-BINDING CASSETTE SUB-FAMILY B MEMBER 10, MITOCHONDRIAL"/>
    <property type="match status" value="1"/>
</dbReference>
<reference evidence="13" key="1">
    <citation type="submission" date="2008-08" db="EMBL/GenBank/DDBJ databases">
        <title>The complete genome sequence of Coprothermobacter proteolyticus strain ATCC 5245 / DSM 5265 / BT.</title>
        <authorList>
            <person name="Dodson R.J."/>
            <person name="Durkin A.S."/>
            <person name="Wu M."/>
            <person name="Eisen J."/>
            <person name="Sutton G."/>
        </authorList>
    </citation>
    <scope>NUCLEOTIDE SEQUENCE [LARGE SCALE GENOMIC DNA]</scope>
    <source>
        <strain evidence="13">ATCC 35245 / DSM 5265 / OCM 4 / BT</strain>
    </source>
</reference>
<feature type="transmembrane region" description="Helical" evidence="9">
    <location>
        <begin position="48"/>
        <end position="67"/>
    </location>
</feature>
<dbReference type="CDD" id="cd18541">
    <property type="entry name" value="ABC_6TM_TmrB_like"/>
    <property type="match status" value="1"/>
</dbReference>
<feature type="transmembrane region" description="Helical" evidence="9">
    <location>
        <begin position="231"/>
        <end position="253"/>
    </location>
</feature>
<dbReference type="STRING" id="309798.COPRO5265_1106"/>
<dbReference type="SUPFAM" id="SSF90123">
    <property type="entry name" value="ABC transporter transmembrane region"/>
    <property type="match status" value="1"/>
</dbReference>
<dbReference type="SMART" id="SM00382">
    <property type="entry name" value="AAA"/>
    <property type="match status" value="1"/>
</dbReference>
<keyword evidence="3" id="KW-1003">Cell membrane</keyword>
<accession>B5Y9G9</accession>